<evidence type="ECO:0000256" key="4">
    <source>
        <dbReference type="ARBA" id="ARBA00023163"/>
    </source>
</evidence>
<evidence type="ECO:0000313" key="6">
    <source>
        <dbReference type="EMBL" id="SEC56678.1"/>
    </source>
</evidence>
<dbReference type="InterPro" id="IPR002197">
    <property type="entry name" value="HTH_Fis"/>
</dbReference>
<dbReference type="InterPro" id="IPR058031">
    <property type="entry name" value="AAA_lid_NorR"/>
</dbReference>
<dbReference type="AlphaFoldDB" id="A0A1H4TK91"/>
<dbReference type="InterPro" id="IPR027417">
    <property type="entry name" value="P-loop_NTPase"/>
</dbReference>
<feature type="domain" description="Sigma-54 factor interaction" evidence="5">
    <location>
        <begin position="1"/>
        <end position="67"/>
    </location>
</feature>
<name>A0A1H4TK91_PSEAG</name>
<dbReference type="STRING" id="53406.SAMN05421553_1069"/>
<dbReference type="OrthoDB" id="9804019at2"/>
<dbReference type="GO" id="GO:0005524">
    <property type="term" value="F:ATP binding"/>
    <property type="evidence" value="ECO:0007669"/>
    <property type="project" value="UniProtKB-KW"/>
</dbReference>
<evidence type="ECO:0000256" key="2">
    <source>
        <dbReference type="ARBA" id="ARBA00022840"/>
    </source>
</evidence>
<organism evidence="6 7">
    <name type="scientific">Pseudomonas anguilliseptica</name>
    <dbReference type="NCBI Taxonomy" id="53406"/>
    <lineage>
        <taxon>Bacteria</taxon>
        <taxon>Pseudomonadati</taxon>
        <taxon>Pseudomonadota</taxon>
        <taxon>Gammaproteobacteria</taxon>
        <taxon>Pseudomonadales</taxon>
        <taxon>Pseudomonadaceae</taxon>
        <taxon>Pseudomonas</taxon>
    </lineage>
</organism>
<dbReference type="InterPro" id="IPR009057">
    <property type="entry name" value="Homeodomain-like_sf"/>
</dbReference>
<gene>
    <name evidence="6" type="ORF">SAMN05421553_1069</name>
</gene>
<accession>A0A1H4TK91</accession>
<keyword evidence="3" id="KW-0805">Transcription regulation</keyword>
<keyword evidence="2" id="KW-0067">ATP-binding</keyword>
<reference evidence="7" key="1">
    <citation type="submission" date="2016-10" db="EMBL/GenBank/DDBJ databases">
        <authorList>
            <person name="Varghese N."/>
            <person name="Submissions S."/>
        </authorList>
    </citation>
    <scope>NUCLEOTIDE SEQUENCE [LARGE SCALE GENOMIC DNA]</scope>
    <source>
        <strain evidence="7">DSM 12111</strain>
    </source>
</reference>
<dbReference type="PROSITE" id="PS50045">
    <property type="entry name" value="SIGMA54_INTERACT_4"/>
    <property type="match status" value="1"/>
</dbReference>
<dbReference type="EMBL" id="FNSC01000001">
    <property type="protein sequence ID" value="SEC56678.1"/>
    <property type="molecule type" value="Genomic_DNA"/>
</dbReference>
<dbReference type="Gene3D" id="1.10.10.60">
    <property type="entry name" value="Homeodomain-like"/>
    <property type="match status" value="1"/>
</dbReference>
<keyword evidence="4" id="KW-0804">Transcription</keyword>
<dbReference type="InterPro" id="IPR002078">
    <property type="entry name" value="Sigma_54_int"/>
</dbReference>
<evidence type="ECO:0000256" key="3">
    <source>
        <dbReference type="ARBA" id="ARBA00023015"/>
    </source>
</evidence>
<dbReference type="Gene3D" id="1.10.8.60">
    <property type="match status" value="1"/>
</dbReference>
<evidence type="ECO:0000259" key="5">
    <source>
        <dbReference type="PROSITE" id="PS50045"/>
    </source>
</evidence>
<dbReference type="PANTHER" id="PTHR32071">
    <property type="entry name" value="TRANSCRIPTIONAL REGULATORY PROTEIN"/>
    <property type="match status" value="1"/>
</dbReference>
<dbReference type="Pfam" id="PF02954">
    <property type="entry name" value="HTH_8"/>
    <property type="match status" value="1"/>
</dbReference>
<protein>
    <submittedName>
        <fullName evidence="6">Two-component system, NtrC family, response regulator GlrR</fullName>
    </submittedName>
</protein>
<dbReference type="PRINTS" id="PR01590">
    <property type="entry name" value="HTHFIS"/>
</dbReference>
<dbReference type="Proteomes" id="UP000242849">
    <property type="component" value="Unassembled WGS sequence"/>
</dbReference>
<sequence>MLALRVPPLRERREDIPALLEHLLDDIANRSAQAPLEVGDDALALLSAQPWRGNVRELRNLLERAQLDVDVCLDAQTVRALLIDPVTPAVHPPAPPPAASVTQTLAEQLAQAERQALIEALHATAGNRQQAAERLGISRAGLYAKLALHGLGKHD</sequence>
<dbReference type="SUPFAM" id="SSF46689">
    <property type="entry name" value="Homeodomain-like"/>
    <property type="match status" value="1"/>
</dbReference>
<keyword evidence="7" id="KW-1185">Reference proteome</keyword>
<dbReference type="Pfam" id="PF25601">
    <property type="entry name" value="AAA_lid_14"/>
    <property type="match status" value="1"/>
</dbReference>
<keyword evidence="1" id="KW-0547">Nucleotide-binding</keyword>
<evidence type="ECO:0000256" key="1">
    <source>
        <dbReference type="ARBA" id="ARBA00022741"/>
    </source>
</evidence>
<dbReference type="SUPFAM" id="SSF52540">
    <property type="entry name" value="P-loop containing nucleoside triphosphate hydrolases"/>
    <property type="match status" value="1"/>
</dbReference>
<dbReference type="GO" id="GO:0006355">
    <property type="term" value="P:regulation of DNA-templated transcription"/>
    <property type="evidence" value="ECO:0007669"/>
    <property type="project" value="InterPro"/>
</dbReference>
<dbReference type="GO" id="GO:0043565">
    <property type="term" value="F:sequence-specific DNA binding"/>
    <property type="evidence" value="ECO:0007669"/>
    <property type="project" value="InterPro"/>
</dbReference>
<proteinExistence type="predicted"/>
<evidence type="ECO:0000313" key="7">
    <source>
        <dbReference type="Proteomes" id="UP000242849"/>
    </source>
</evidence>